<comment type="similarity">
    <text evidence="2 11">Belongs to the cation transport ATPase (P-type) (TC 3.A.3) family. Type IB subfamily.</text>
</comment>
<name>A0A1Y2MXE9_PSEAH</name>
<dbReference type="InterPro" id="IPR036412">
    <property type="entry name" value="HAD-like_sf"/>
</dbReference>
<evidence type="ECO:0000256" key="6">
    <source>
        <dbReference type="ARBA" id="ARBA00022840"/>
    </source>
</evidence>
<feature type="region of interest" description="Disordered" evidence="12">
    <location>
        <begin position="642"/>
        <end position="672"/>
    </location>
</feature>
<keyword evidence="14" id="KW-0378">Hydrolase</keyword>
<dbReference type="InterPro" id="IPR008250">
    <property type="entry name" value="ATPase_P-typ_transduc_dom_A_sf"/>
</dbReference>
<dbReference type="Gene3D" id="3.40.50.1000">
    <property type="entry name" value="HAD superfamily/HAD-like"/>
    <property type="match status" value="1"/>
</dbReference>
<keyword evidence="8" id="KW-1278">Translocase</keyword>
<feature type="transmembrane region" description="Helical" evidence="11">
    <location>
        <begin position="72"/>
        <end position="98"/>
    </location>
</feature>
<dbReference type="SUPFAM" id="SSF81653">
    <property type="entry name" value="Calcium ATPase, transduction domain A"/>
    <property type="match status" value="1"/>
</dbReference>
<dbReference type="EC" id="3.6.3.-" evidence="14"/>
<evidence type="ECO:0000256" key="9">
    <source>
        <dbReference type="ARBA" id="ARBA00022989"/>
    </source>
</evidence>
<dbReference type="InterPro" id="IPR018303">
    <property type="entry name" value="ATPase_P-typ_P_site"/>
</dbReference>
<evidence type="ECO:0000256" key="1">
    <source>
        <dbReference type="ARBA" id="ARBA00004651"/>
    </source>
</evidence>
<dbReference type="SUPFAM" id="SSF81665">
    <property type="entry name" value="Calcium ATPase, transmembrane domain M"/>
    <property type="match status" value="1"/>
</dbReference>
<keyword evidence="5 11" id="KW-0547">Nucleotide-binding</keyword>
<feature type="transmembrane region" description="Helical" evidence="11">
    <location>
        <begin position="242"/>
        <end position="260"/>
    </location>
</feature>
<dbReference type="Gene3D" id="3.40.1110.10">
    <property type="entry name" value="Calcium-transporting ATPase, cytoplasmic domain N"/>
    <property type="match status" value="1"/>
</dbReference>
<evidence type="ECO:0000256" key="4">
    <source>
        <dbReference type="ARBA" id="ARBA00022723"/>
    </source>
</evidence>
<evidence type="ECO:0000259" key="13">
    <source>
        <dbReference type="Pfam" id="PF00122"/>
    </source>
</evidence>
<feature type="domain" description="P-type ATPase A" evidence="13">
    <location>
        <begin position="121"/>
        <end position="221"/>
    </location>
</feature>
<evidence type="ECO:0000256" key="7">
    <source>
        <dbReference type="ARBA" id="ARBA00022842"/>
    </source>
</evidence>
<dbReference type="InterPro" id="IPR059000">
    <property type="entry name" value="ATPase_P-type_domA"/>
</dbReference>
<dbReference type="SUPFAM" id="SSF81660">
    <property type="entry name" value="Metal cation-transporting ATPase, ATP-binding domain N"/>
    <property type="match status" value="1"/>
</dbReference>
<evidence type="ECO:0000256" key="3">
    <source>
        <dbReference type="ARBA" id="ARBA00022692"/>
    </source>
</evidence>
<feature type="transmembrane region" description="Helical" evidence="11">
    <location>
        <begin position="272"/>
        <end position="297"/>
    </location>
</feature>
<dbReference type="PRINTS" id="PR00119">
    <property type="entry name" value="CATATPASE"/>
</dbReference>
<dbReference type="Gene3D" id="2.70.150.10">
    <property type="entry name" value="Calcium-transporting ATPase, cytoplasmic transduction domain A"/>
    <property type="match status" value="1"/>
</dbReference>
<dbReference type="InterPro" id="IPR023299">
    <property type="entry name" value="ATPase_P-typ_cyto_dom_N"/>
</dbReference>
<dbReference type="GO" id="GO:0016887">
    <property type="term" value="F:ATP hydrolysis activity"/>
    <property type="evidence" value="ECO:0007669"/>
    <property type="project" value="InterPro"/>
</dbReference>
<evidence type="ECO:0000256" key="12">
    <source>
        <dbReference type="SAM" id="MobiDB-lite"/>
    </source>
</evidence>
<evidence type="ECO:0000256" key="5">
    <source>
        <dbReference type="ARBA" id="ARBA00022741"/>
    </source>
</evidence>
<dbReference type="Pfam" id="PF00702">
    <property type="entry name" value="Hydrolase"/>
    <property type="match status" value="1"/>
</dbReference>
<dbReference type="InterPro" id="IPR023298">
    <property type="entry name" value="ATPase_P-typ_TM_dom_sf"/>
</dbReference>
<dbReference type="NCBIfam" id="TIGR01494">
    <property type="entry name" value="ATPase_P-type"/>
    <property type="match status" value="2"/>
</dbReference>
<feature type="transmembrane region" description="Helical" evidence="11">
    <location>
        <begin position="613"/>
        <end position="635"/>
    </location>
</feature>
<sequence>MVPFMRTALTLPEVRWAGSALVAFLLATGLDLAGGPGHLVTAAYLACYALGGWGPAVEGIRALAARRLDVDLLMVVAAVAAASIGHWFDGGLLIVIFATSGALESVMTARTRAGIAALLDLAPETATLVGPDGGERQIPAAELVVGATVLVRPGERIPGDGRVLDGLSEVDTAGLTGEPVPVRTIPGDEVLAGTVNGTGVLRIRVLRDAADTVVAGVAAQVQRAAETKADRQLFIERVEQRYSVLVVAATVLLLSVPLLLGAGFEETLLRAIVFMIVASPCAIVLATMPPLLAAIAVAGRRGTLVKDVTVLEALAEVDAVVLDKTGTLTAGRPRVVRVTPLGGRPADDVLALAAAAEAGSEHVLGRAVRRYALDRGLELPEASGFAAVPGEGVRAVVGGTEIAVGRPELAGRPHPVLDDVVRELQRDGRTAVVVLADDQPAGVIGLSDEPRPGAGEALEALRRTVGEPEVLTGDAPTPARVLAGRLGLSRLRAGLLPADKVAVLRERQASGRRVLAVGDGINDAPLLAGADVGLVVGGPAGSGGGSDDEALGAGALSLQAADGVLTRDPLGSLAPLVELARRARRIARANLAFAATVIVVLVAWDLIGTLPLVVGVAGHELSTVLVCLNGLRLLLRRVPRPGRPAPSAAARRPGHPYRGTTPGSPAVRRGWS</sequence>
<keyword evidence="15" id="KW-1185">Reference proteome</keyword>
<accession>A0A1Y2MXE9</accession>
<dbReference type="Proteomes" id="UP000194360">
    <property type="component" value="Unassembled WGS sequence"/>
</dbReference>
<dbReference type="InterPro" id="IPR027256">
    <property type="entry name" value="P-typ_ATPase_IB"/>
</dbReference>
<dbReference type="Pfam" id="PF00122">
    <property type="entry name" value="E1-E2_ATPase"/>
    <property type="match status" value="1"/>
</dbReference>
<dbReference type="GO" id="GO:0046872">
    <property type="term" value="F:metal ion binding"/>
    <property type="evidence" value="ECO:0007669"/>
    <property type="project" value="UniProtKB-KW"/>
</dbReference>
<evidence type="ECO:0000256" key="10">
    <source>
        <dbReference type="ARBA" id="ARBA00023136"/>
    </source>
</evidence>
<feature type="transmembrane region" description="Helical" evidence="11">
    <location>
        <begin position="589"/>
        <end position="607"/>
    </location>
</feature>
<dbReference type="STRING" id="2074.BG845_03077"/>
<protein>
    <submittedName>
        <fullName evidence="14">Putative cobalt/nickel-exporting P-type ATPase</fullName>
        <ecNumber evidence="14">3.6.3.-</ecNumber>
    </submittedName>
</protein>
<dbReference type="SUPFAM" id="SSF56784">
    <property type="entry name" value="HAD-like"/>
    <property type="match status" value="1"/>
</dbReference>
<proteinExistence type="inferred from homology"/>
<evidence type="ECO:0000256" key="8">
    <source>
        <dbReference type="ARBA" id="ARBA00022967"/>
    </source>
</evidence>
<organism evidence="14 15">
    <name type="scientific">Pseudonocardia autotrophica</name>
    <name type="common">Amycolata autotrophica</name>
    <name type="synonym">Nocardia autotrophica</name>
    <dbReference type="NCBI Taxonomy" id="2074"/>
    <lineage>
        <taxon>Bacteria</taxon>
        <taxon>Bacillati</taxon>
        <taxon>Actinomycetota</taxon>
        <taxon>Actinomycetes</taxon>
        <taxon>Pseudonocardiales</taxon>
        <taxon>Pseudonocardiaceae</taxon>
        <taxon>Pseudonocardia</taxon>
    </lineage>
</organism>
<dbReference type="InterPro" id="IPR001757">
    <property type="entry name" value="P_typ_ATPase"/>
</dbReference>
<evidence type="ECO:0000256" key="11">
    <source>
        <dbReference type="RuleBase" id="RU362081"/>
    </source>
</evidence>
<dbReference type="EMBL" id="MIGB01000015">
    <property type="protein sequence ID" value="OSY39842.1"/>
    <property type="molecule type" value="Genomic_DNA"/>
</dbReference>
<dbReference type="InterPro" id="IPR023214">
    <property type="entry name" value="HAD_sf"/>
</dbReference>
<dbReference type="GO" id="GO:0019829">
    <property type="term" value="F:ATPase-coupled monoatomic cation transmembrane transporter activity"/>
    <property type="evidence" value="ECO:0007669"/>
    <property type="project" value="InterPro"/>
</dbReference>
<comment type="subcellular location">
    <subcellularLocation>
        <location evidence="1">Cell membrane</location>
        <topology evidence="1">Multi-pass membrane protein</topology>
    </subcellularLocation>
</comment>
<keyword evidence="7" id="KW-0460">Magnesium</keyword>
<dbReference type="InterPro" id="IPR051949">
    <property type="entry name" value="Cation_Transport_ATPase"/>
</dbReference>
<dbReference type="GO" id="GO:0005886">
    <property type="term" value="C:plasma membrane"/>
    <property type="evidence" value="ECO:0007669"/>
    <property type="project" value="UniProtKB-SubCell"/>
</dbReference>
<keyword evidence="4 11" id="KW-0479">Metal-binding</keyword>
<keyword evidence="10 11" id="KW-0472">Membrane</keyword>
<dbReference type="PANTHER" id="PTHR43079:SF1">
    <property type="entry name" value="CADMIUM_ZINC-TRANSPORTING ATPASE HMA1, CHLOROPLASTIC-RELATED"/>
    <property type="match status" value="1"/>
</dbReference>
<dbReference type="GO" id="GO:0005524">
    <property type="term" value="F:ATP binding"/>
    <property type="evidence" value="ECO:0007669"/>
    <property type="project" value="UniProtKB-UniRule"/>
</dbReference>
<gene>
    <name evidence="14" type="primary">ctpD</name>
    <name evidence="14" type="ORF">BG845_03077</name>
</gene>
<comment type="caution">
    <text evidence="14">The sequence shown here is derived from an EMBL/GenBank/DDBJ whole genome shotgun (WGS) entry which is preliminary data.</text>
</comment>
<keyword evidence="9 11" id="KW-1133">Transmembrane helix</keyword>
<dbReference type="AlphaFoldDB" id="A0A1Y2MXE9"/>
<keyword evidence="11" id="KW-1003">Cell membrane</keyword>
<dbReference type="PROSITE" id="PS00154">
    <property type="entry name" value="ATPASE_E1_E2"/>
    <property type="match status" value="1"/>
</dbReference>
<reference evidence="14 15" key="1">
    <citation type="submission" date="2016-09" db="EMBL/GenBank/DDBJ databases">
        <title>Pseudonocardia autotrophica DSM535, a candidate organism with high potential of specific P450 cytochromes.</title>
        <authorList>
            <person name="Grumaz C."/>
            <person name="Vainshtein Y."/>
            <person name="Kirstahler P."/>
            <person name="Sohn K."/>
        </authorList>
    </citation>
    <scope>NUCLEOTIDE SEQUENCE [LARGE SCALE GENOMIC DNA]</scope>
    <source>
        <strain evidence="14 15">DSM 535</strain>
    </source>
</reference>
<keyword evidence="3 11" id="KW-0812">Transmembrane</keyword>
<evidence type="ECO:0000313" key="14">
    <source>
        <dbReference type="EMBL" id="OSY39842.1"/>
    </source>
</evidence>
<dbReference type="FunFam" id="2.70.150.10:FF:000002">
    <property type="entry name" value="Copper-transporting ATPase 1, putative"/>
    <property type="match status" value="1"/>
</dbReference>
<evidence type="ECO:0000313" key="15">
    <source>
        <dbReference type="Proteomes" id="UP000194360"/>
    </source>
</evidence>
<keyword evidence="6 11" id="KW-0067">ATP-binding</keyword>
<dbReference type="PANTHER" id="PTHR43079">
    <property type="entry name" value="PROBABLE CADMIUM/ZINC-TRANSPORTING ATPASE HMA1"/>
    <property type="match status" value="1"/>
</dbReference>
<dbReference type="NCBIfam" id="TIGR01525">
    <property type="entry name" value="ATPase-IB_hvy"/>
    <property type="match status" value="1"/>
</dbReference>
<evidence type="ECO:0000256" key="2">
    <source>
        <dbReference type="ARBA" id="ARBA00006024"/>
    </source>
</evidence>